<dbReference type="HAMAP" id="MF_00652">
    <property type="entry name" value="UPF0246"/>
    <property type="match status" value="1"/>
</dbReference>
<comment type="similarity">
    <text evidence="1">Belongs to the UPF0246 family.</text>
</comment>
<name>A0AB94IDZ1_9GAMM</name>
<dbReference type="NCBIfam" id="NF002541">
    <property type="entry name" value="PRK02101.1-1"/>
    <property type="match status" value="1"/>
</dbReference>
<protein>
    <recommendedName>
        <fullName evidence="1">UPF0246 protein O970_02740</fullName>
    </recommendedName>
</protein>
<dbReference type="RefSeq" id="WP_024495653.1">
    <property type="nucleotide sequence ID" value="NZ_AWGA01000024.1"/>
</dbReference>
<organism evidence="2 3">
    <name type="scientific">Candidatus Schmidhempelia bombi str. Bimp</name>
    <dbReference type="NCBI Taxonomy" id="1387197"/>
    <lineage>
        <taxon>Bacteria</taxon>
        <taxon>Pseudomonadati</taxon>
        <taxon>Pseudomonadota</taxon>
        <taxon>Gammaproteobacteria</taxon>
        <taxon>Orbales</taxon>
        <taxon>Orbaceae</taxon>
        <taxon>Candidatus Schmidhempelia</taxon>
    </lineage>
</organism>
<dbReference type="GO" id="GO:0005829">
    <property type="term" value="C:cytosol"/>
    <property type="evidence" value="ECO:0007669"/>
    <property type="project" value="TreeGrafter"/>
</dbReference>
<dbReference type="EMBL" id="AWGA01000024">
    <property type="protein sequence ID" value="TEA27683.1"/>
    <property type="molecule type" value="Genomic_DNA"/>
</dbReference>
<reference evidence="2 3" key="1">
    <citation type="journal article" date="2014" name="Appl. Environ. Microbiol.">
        <title>Genomic features of a bumble bee symbiont reflect its host environment.</title>
        <authorList>
            <person name="Martinson V.G."/>
            <person name="Magoc T."/>
            <person name="Koch H."/>
            <person name="Salzberg S.L."/>
            <person name="Moran N.A."/>
        </authorList>
    </citation>
    <scope>NUCLEOTIDE SEQUENCE [LARGE SCALE GENOMIC DNA]</scope>
    <source>
        <strain evidence="2 3">Bimp</strain>
    </source>
</reference>
<accession>A0AB94IDZ1</accession>
<sequence length="260" mass="29937">MITVLSPAKTLDYTTPITTKKFTQPQCLEQASILIERCRQLSEEQIATLMKISSTLAQLNHERFANWQPPFTPNNARAAVFAFKGDVYEGLHVDDFSEQDLNFAQAHMCILSGLYGILRPLDLIQPYRLEMGIRLVNPLGNNLYQFWQNTLTTMLNQQLAEQATPYLINLASDEYFKSIDIKRLNFPVIKPVFLDQKGAEYKVISFYAKKARGLMSRFIIKNQITTLNQLSEFDLGGYRFDKHRSTKTELIFTRPQLINV</sequence>
<dbReference type="AlphaFoldDB" id="A0AB94IDZ1"/>
<dbReference type="NCBIfam" id="NF002542">
    <property type="entry name" value="PRK02101.1-3"/>
    <property type="match status" value="1"/>
</dbReference>
<proteinExistence type="inferred from homology"/>
<dbReference type="GO" id="GO:0033194">
    <property type="term" value="P:response to hydroperoxide"/>
    <property type="evidence" value="ECO:0007669"/>
    <property type="project" value="TreeGrafter"/>
</dbReference>
<evidence type="ECO:0000256" key="1">
    <source>
        <dbReference type="HAMAP-Rule" id="MF_00652"/>
    </source>
</evidence>
<dbReference type="InterPro" id="IPR005583">
    <property type="entry name" value="YaaA"/>
</dbReference>
<evidence type="ECO:0000313" key="2">
    <source>
        <dbReference type="EMBL" id="TEA27683.1"/>
    </source>
</evidence>
<comment type="caution">
    <text evidence="2">The sequence shown here is derived from an EMBL/GenBank/DDBJ whole genome shotgun (WGS) entry which is preliminary data.</text>
</comment>
<dbReference type="PANTHER" id="PTHR30283:SF4">
    <property type="entry name" value="PEROXIDE STRESS RESISTANCE PROTEIN YAAA"/>
    <property type="match status" value="1"/>
</dbReference>
<gene>
    <name evidence="2" type="primary">yaaA</name>
    <name evidence="2" type="ORF">O970_02740</name>
</gene>
<dbReference type="PANTHER" id="PTHR30283">
    <property type="entry name" value="PEROXIDE STRESS RESPONSE PROTEIN YAAA"/>
    <property type="match status" value="1"/>
</dbReference>
<dbReference type="Proteomes" id="UP000506160">
    <property type="component" value="Unassembled WGS sequence"/>
</dbReference>
<dbReference type="Pfam" id="PF03883">
    <property type="entry name" value="H2O2_YaaD"/>
    <property type="match status" value="1"/>
</dbReference>
<keyword evidence="3" id="KW-1185">Reference proteome</keyword>
<evidence type="ECO:0000313" key="3">
    <source>
        <dbReference type="Proteomes" id="UP000506160"/>
    </source>
</evidence>